<proteinExistence type="predicted"/>
<name>A0ABU7RYJ7_9ACTN</name>
<reference evidence="1 2" key="1">
    <citation type="submission" date="2024-01" db="EMBL/GenBank/DDBJ databases">
        <title>Genome insights into Plantactinospora sonchi sp. nov.</title>
        <authorList>
            <person name="Wang L."/>
        </authorList>
    </citation>
    <scope>NUCLEOTIDE SEQUENCE [LARGE SCALE GENOMIC DNA]</scope>
    <source>
        <strain evidence="1 2">NEAU-QY2</strain>
    </source>
</reference>
<dbReference type="Proteomes" id="UP001332243">
    <property type="component" value="Unassembled WGS sequence"/>
</dbReference>
<keyword evidence="2" id="KW-1185">Reference proteome</keyword>
<protein>
    <recommendedName>
        <fullName evidence="3">NHLP leader peptide family natural product</fullName>
    </recommendedName>
</protein>
<gene>
    <name evidence="1" type="ORF">V1633_24095</name>
</gene>
<accession>A0ABU7RYJ7</accession>
<dbReference type="RefSeq" id="WP_331216655.1">
    <property type="nucleotide sequence ID" value="NZ_JAZGQK010000021.1"/>
</dbReference>
<sequence>MSAEQEEFLSKYTTIMGKVWQDEAEERKLLANPKKYAIEAGLPVSPDAEVVLDRSQADGLFASAQLVDDWNSTPGRHVLHVPAAPLVDVSELDEKELETVAGGGAAAEAPVVIIACYVST</sequence>
<evidence type="ECO:0008006" key="3">
    <source>
        <dbReference type="Google" id="ProtNLM"/>
    </source>
</evidence>
<dbReference type="EMBL" id="JAZGQK010000021">
    <property type="protein sequence ID" value="MEE6261572.1"/>
    <property type="molecule type" value="Genomic_DNA"/>
</dbReference>
<evidence type="ECO:0000313" key="2">
    <source>
        <dbReference type="Proteomes" id="UP001332243"/>
    </source>
</evidence>
<comment type="caution">
    <text evidence="1">The sequence shown here is derived from an EMBL/GenBank/DDBJ whole genome shotgun (WGS) entry which is preliminary data.</text>
</comment>
<evidence type="ECO:0000313" key="1">
    <source>
        <dbReference type="EMBL" id="MEE6261572.1"/>
    </source>
</evidence>
<organism evidence="1 2">
    <name type="scientific">Plantactinospora sonchi</name>
    <dbReference type="NCBI Taxonomy" id="1544735"/>
    <lineage>
        <taxon>Bacteria</taxon>
        <taxon>Bacillati</taxon>
        <taxon>Actinomycetota</taxon>
        <taxon>Actinomycetes</taxon>
        <taxon>Micromonosporales</taxon>
        <taxon>Micromonosporaceae</taxon>
        <taxon>Plantactinospora</taxon>
    </lineage>
</organism>